<dbReference type="EMBL" id="VXIS01000011">
    <property type="protein sequence ID" value="KAA8913905.1"/>
    <property type="molecule type" value="Genomic_DNA"/>
</dbReference>
<organism evidence="3 4">
    <name type="scientific">Sphaerosporella brunnea</name>
    <dbReference type="NCBI Taxonomy" id="1250544"/>
    <lineage>
        <taxon>Eukaryota</taxon>
        <taxon>Fungi</taxon>
        <taxon>Dikarya</taxon>
        <taxon>Ascomycota</taxon>
        <taxon>Pezizomycotina</taxon>
        <taxon>Pezizomycetes</taxon>
        <taxon>Pezizales</taxon>
        <taxon>Pyronemataceae</taxon>
        <taxon>Sphaerosporella</taxon>
    </lineage>
</organism>
<feature type="compositionally biased region" description="Basic and acidic residues" evidence="2">
    <location>
        <begin position="426"/>
        <end position="439"/>
    </location>
</feature>
<evidence type="ECO:0000313" key="4">
    <source>
        <dbReference type="Proteomes" id="UP000326924"/>
    </source>
</evidence>
<name>A0A5J5F965_9PEZI</name>
<feature type="region of interest" description="Disordered" evidence="2">
    <location>
        <begin position="415"/>
        <end position="439"/>
    </location>
</feature>
<reference evidence="3 4" key="1">
    <citation type="submission" date="2019-09" db="EMBL/GenBank/DDBJ databases">
        <title>Draft genome of the ectomycorrhizal ascomycete Sphaerosporella brunnea.</title>
        <authorList>
            <consortium name="DOE Joint Genome Institute"/>
            <person name="Benucci G.M."/>
            <person name="Marozzi G."/>
            <person name="Antonielli L."/>
            <person name="Sanchez S."/>
            <person name="Marco P."/>
            <person name="Wang X."/>
            <person name="Falini L.B."/>
            <person name="Barry K."/>
            <person name="Haridas S."/>
            <person name="Lipzen A."/>
            <person name="Labutti K."/>
            <person name="Grigoriev I.V."/>
            <person name="Murat C."/>
            <person name="Martin F."/>
            <person name="Albertini E."/>
            <person name="Donnini D."/>
            <person name="Bonito G."/>
        </authorList>
    </citation>
    <scope>NUCLEOTIDE SEQUENCE [LARGE SCALE GENOMIC DNA]</scope>
    <source>
        <strain evidence="3 4">Sb_GMNB300</strain>
    </source>
</reference>
<protein>
    <submittedName>
        <fullName evidence="3">Uncharacterized protein</fullName>
    </submittedName>
</protein>
<evidence type="ECO:0000256" key="2">
    <source>
        <dbReference type="SAM" id="MobiDB-lite"/>
    </source>
</evidence>
<evidence type="ECO:0000256" key="1">
    <source>
        <dbReference type="SAM" id="Coils"/>
    </source>
</evidence>
<comment type="caution">
    <text evidence="3">The sequence shown here is derived from an EMBL/GenBank/DDBJ whole genome shotgun (WGS) entry which is preliminary data.</text>
</comment>
<feature type="coiled-coil region" evidence="1">
    <location>
        <begin position="468"/>
        <end position="543"/>
    </location>
</feature>
<sequence>MQPLTKRQREEFEAYWKQNPCQTGSHYAAWFAVRFRLKVQVSDPPKDGQGSVVFPRLGMAAPIDDTPGPPPIEPMQTRSSSKRILEASYIEASNGGISTRSAKKAKTGSSTPVSPVAPRKTPTAGSNKASVKKAIPAARTRSIPATAGAEAAVLTRAATAAPHTQRPITATGSSPLTTRAAAAAAAAAINVASSSSKTPASNPSTSGESAQAPTMKVKGNFATAAAAAVAPLPTTRAPTDGQGSTAQFCARPFGVSASRLPATAPDAGAHNVPSKVHDPEPPGSHANIKSQKGIQPIEPTTVFTPTATASKGDETAGTDSVNGALLTPATDIPPVIDGSKNGSLFPPRADAPSSFPSKISQHSILDPASQEMLRSFQERYRELSEKTSSSLPRFIHLDAQRQEAKQEKLRAYHEERRKKKASFIEQVEKEDKENRRKLEQQEVEWKAKINQQFEDFGRDIVLWCGEKLGKSQEALEKMEAAREKERKQWAKERSELKAAAQSEHVDRLKRRVEDLESQLNKQKAEADELREILEEEMTFRKEERKMLDLSEKRLRRISEVKPV</sequence>
<dbReference type="Proteomes" id="UP000326924">
    <property type="component" value="Unassembled WGS sequence"/>
</dbReference>
<evidence type="ECO:0000313" key="3">
    <source>
        <dbReference type="EMBL" id="KAA8913905.1"/>
    </source>
</evidence>
<proteinExistence type="predicted"/>
<feature type="region of interest" description="Disordered" evidence="2">
    <location>
        <begin position="262"/>
        <end position="360"/>
    </location>
</feature>
<keyword evidence="1" id="KW-0175">Coiled coil</keyword>
<gene>
    <name evidence="3" type="ORF">FN846DRAFT_886319</name>
</gene>
<feature type="region of interest" description="Disordered" evidence="2">
    <location>
        <begin position="190"/>
        <end position="212"/>
    </location>
</feature>
<feature type="region of interest" description="Disordered" evidence="2">
    <location>
        <begin position="59"/>
        <end position="138"/>
    </location>
</feature>
<feature type="compositionally biased region" description="Low complexity" evidence="2">
    <location>
        <begin position="190"/>
        <end position="206"/>
    </location>
</feature>
<dbReference type="InParanoid" id="A0A5J5F965"/>
<keyword evidence="4" id="KW-1185">Reference proteome</keyword>
<accession>A0A5J5F965</accession>
<dbReference type="AlphaFoldDB" id="A0A5J5F965"/>